<evidence type="ECO:0000313" key="2">
    <source>
        <dbReference type="Proteomes" id="UP000030656"/>
    </source>
</evidence>
<accession>A0A024VUQ4</accession>
<reference evidence="1 2" key="2">
    <citation type="submission" date="2013-02" db="EMBL/GenBank/DDBJ databases">
        <title>The Genome Sequence of Plasmodium falciparum FCH/4.</title>
        <authorList>
            <consortium name="The Broad Institute Genome Sequencing Platform"/>
            <consortium name="The Broad Institute Genome Sequencing Center for Infectious Disease"/>
            <person name="Neafsey D."/>
            <person name="Cheeseman I."/>
            <person name="Volkman S."/>
            <person name="Adams J."/>
            <person name="Walker B."/>
            <person name="Young S.K."/>
            <person name="Zeng Q."/>
            <person name="Gargeya S."/>
            <person name="Fitzgerald M."/>
            <person name="Haas B."/>
            <person name="Abouelleil A."/>
            <person name="Alvarado L."/>
            <person name="Arachchi H.M."/>
            <person name="Berlin A.M."/>
            <person name="Chapman S.B."/>
            <person name="Dewar J."/>
            <person name="Goldberg J."/>
            <person name="Griggs A."/>
            <person name="Gujja S."/>
            <person name="Hansen M."/>
            <person name="Howarth C."/>
            <person name="Imamovic A."/>
            <person name="Larimer J."/>
            <person name="McCowan C."/>
            <person name="Murphy C."/>
            <person name="Neiman D."/>
            <person name="Pearson M."/>
            <person name="Priest M."/>
            <person name="Roberts A."/>
            <person name="Saif S."/>
            <person name="Shea T."/>
            <person name="Sisk P."/>
            <person name="Sykes S."/>
            <person name="Wortman J."/>
            <person name="Nusbaum C."/>
            <person name="Birren B."/>
        </authorList>
    </citation>
    <scope>NUCLEOTIDE SEQUENCE [LARGE SCALE GENOMIC DNA]</scope>
    <source>
        <strain evidence="1 2">FCH/4</strain>
    </source>
</reference>
<dbReference type="AlphaFoldDB" id="A0A024VUQ4"/>
<evidence type="ECO:0000313" key="1">
    <source>
        <dbReference type="EMBL" id="ETW32454.1"/>
    </source>
</evidence>
<reference evidence="1 2" key="1">
    <citation type="submission" date="2013-02" db="EMBL/GenBank/DDBJ databases">
        <title>The Genome Annotation of Plasmodium falciparum FCH/4.</title>
        <authorList>
            <consortium name="The Broad Institute Genome Sequencing Platform"/>
            <consortium name="The Broad Institute Genome Sequencing Center for Infectious Disease"/>
            <person name="Neafsey D."/>
            <person name="Hoffman S."/>
            <person name="Volkman S."/>
            <person name="Rosenthal P."/>
            <person name="Walker B."/>
            <person name="Young S.K."/>
            <person name="Zeng Q."/>
            <person name="Gargeya S."/>
            <person name="Fitzgerald M."/>
            <person name="Haas B."/>
            <person name="Abouelleil A."/>
            <person name="Allen A.W."/>
            <person name="Alvarado L."/>
            <person name="Arachchi H.M."/>
            <person name="Berlin A.M."/>
            <person name="Chapman S.B."/>
            <person name="Gainer-Dewar J."/>
            <person name="Goldberg J."/>
            <person name="Griggs A."/>
            <person name="Gujja S."/>
            <person name="Hansen M."/>
            <person name="Howarth C."/>
            <person name="Imamovic A."/>
            <person name="Ireland A."/>
            <person name="Larimer J."/>
            <person name="McCowan C."/>
            <person name="Murphy C."/>
            <person name="Pearson M."/>
            <person name="Poon T.W."/>
            <person name="Priest M."/>
            <person name="Roberts A."/>
            <person name="Saif S."/>
            <person name="Shea T."/>
            <person name="Sisk P."/>
            <person name="Sykes S."/>
            <person name="Wortman J."/>
            <person name="Nusbaum C."/>
            <person name="Birren B."/>
        </authorList>
    </citation>
    <scope>NUCLEOTIDE SEQUENCE [LARGE SCALE GENOMIC DNA]</scope>
    <source>
        <strain evidence="1 2">FCH/4</strain>
    </source>
</reference>
<protein>
    <submittedName>
        <fullName evidence="1">Uncharacterized protein</fullName>
    </submittedName>
</protein>
<gene>
    <name evidence="1" type="ORF">PFFCH_00121</name>
</gene>
<sequence length="662" mass="80008">MIGFLSNKKFRNYSMVFLINVVLQKNTGKSLYKGLNYNYVCALYITFFSKVICLSEGYKKYMKTCEHFLKRNNLNDVLICRKEEYEIREKKEIKNKGDMNYTNSIEYQEDKTNKEYIMNKLKMHENISIRQDLIMLYILYMSKNNYCIYINILKHIFIDVIKFKLNYNFNKIKIKSILIEYISFCFDDKINLYFQDAQCVKEGYSSLFMYLKEYTNIIFKYMKFITIDVSRKYENIWIRNIFTLINLKKMDTLDNYFDTCSIEYIDNSVCDDYNDKNMNHIHSNIEGSNNNNNNNNNNNYNNYNNNNYNYNYNNIYNLDPIFLKHRKININNESDIFVERDANNKYLEDKHIEQNNIISLFNNDVSNVDINKIYVNNIYDEEEKKKEKLYNYGNIEKNVDIKMSNNLNIHDIRTNIMCNDNDIFIDKSKNFGTNKMFENKNNFDGYTYDMDKYNIAHIKDEKSYNNKNLSNYYNNYNFIESTFYMLCKCLLLFNKNILFRTIFDILFLFFINKIRVEVLIHFLSMIYTKKQSNLGKIIKNILIKNKNPILLQNIYVINYLLKRNIFNMDDDIYFADTKNISMVPFYSFYFSRCEIQKKNILNRKKKEILNKQKMEILNKQKKEILNKQKMEILNKQKKEILNIWNSSNSVDSQFGNVLYALY</sequence>
<proteinExistence type="predicted"/>
<organism evidence="1 2">
    <name type="scientific">Plasmodium falciparum FCH/4</name>
    <dbReference type="NCBI Taxonomy" id="1036724"/>
    <lineage>
        <taxon>Eukaryota</taxon>
        <taxon>Sar</taxon>
        <taxon>Alveolata</taxon>
        <taxon>Apicomplexa</taxon>
        <taxon>Aconoidasida</taxon>
        <taxon>Haemosporida</taxon>
        <taxon>Plasmodiidae</taxon>
        <taxon>Plasmodium</taxon>
        <taxon>Plasmodium (Laverania)</taxon>
    </lineage>
</organism>
<name>A0A024VUQ4_PLAFA</name>
<dbReference type="PANTHER" id="PTHR13595:SF3">
    <property type="entry name" value="CXC DOMAIN-CONTAINING PROTEIN"/>
    <property type="match status" value="1"/>
</dbReference>
<dbReference type="PANTHER" id="PTHR13595">
    <property type="entry name" value="ARL6IP4 PROTEIN"/>
    <property type="match status" value="1"/>
</dbReference>
<dbReference type="EMBL" id="KI927796">
    <property type="protein sequence ID" value="ETW32454.1"/>
    <property type="molecule type" value="Genomic_DNA"/>
</dbReference>
<dbReference type="Proteomes" id="UP000030656">
    <property type="component" value="Unassembled WGS sequence"/>
</dbReference>